<evidence type="ECO:0000313" key="1">
    <source>
        <dbReference type="EMBL" id="KAI6086317.1"/>
    </source>
</evidence>
<evidence type="ECO:0000313" key="2">
    <source>
        <dbReference type="Proteomes" id="UP001497680"/>
    </source>
</evidence>
<comment type="caution">
    <text evidence="1">The sequence shown here is derived from an EMBL/GenBank/DDBJ whole genome shotgun (WGS) entry which is preliminary data.</text>
</comment>
<reference evidence="1 2" key="1">
    <citation type="journal article" date="2022" name="New Phytol.">
        <title>Ecological generalism drives hyperdiversity of secondary metabolite gene clusters in xylarialean endophytes.</title>
        <authorList>
            <person name="Franco M.E.E."/>
            <person name="Wisecaver J.H."/>
            <person name="Arnold A.E."/>
            <person name="Ju Y.M."/>
            <person name="Slot J.C."/>
            <person name="Ahrendt S."/>
            <person name="Moore L.P."/>
            <person name="Eastman K.E."/>
            <person name="Scott K."/>
            <person name="Konkel Z."/>
            <person name="Mondo S.J."/>
            <person name="Kuo A."/>
            <person name="Hayes R.D."/>
            <person name="Haridas S."/>
            <person name="Andreopoulos B."/>
            <person name="Riley R."/>
            <person name="LaButti K."/>
            <person name="Pangilinan J."/>
            <person name="Lipzen A."/>
            <person name="Amirebrahimi M."/>
            <person name="Yan J."/>
            <person name="Adam C."/>
            <person name="Keymanesh K."/>
            <person name="Ng V."/>
            <person name="Louie K."/>
            <person name="Northen T."/>
            <person name="Drula E."/>
            <person name="Henrissat B."/>
            <person name="Hsieh H.M."/>
            <person name="Youens-Clark K."/>
            <person name="Lutzoni F."/>
            <person name="Miadlikowska J."/>
            <person name="Eastwood D.C."/>
            <person name="Hamelin R.C."/>
            <person name="Grigoriev I.V."/>
            <person name="U'Ren J.M."/>
        </authorList>
    </citation>
    <scope>NUCLEOTIDE SEQUENCE [LARGE SCALE GENOMIC DNA]</scope>
    <source>
        <strain evidence="1 2">ER1909</strain>
    </source>
</reference>
<organism evidence="1 2">
    <name type="scientific">Hypoxylon rubiginosum</name>
    <dbReference type="NCBI Taxonomy" id="110542"/>
    <lineage>
        <taxon>Eukaryota</taxon>
        <taxon>Fungi</taxon>
        <taxon>Dikarya</taxon>
        <taxon>Ascomycota</taxon>
        <taxon>Pezizomycotina</taxon>
        <taxon>Sordariomycetes</taxon>
        <taxon>Xylariomycetidae</taxon>
        <taxon>Xylariales</taxon>
        <taxon>Hypoxylaceae</taxon>
        <taxon>Hypoxylon</taxon>
    </lineage>
</organism>
<dbReference type="EMBL" id="MU394316">
    <property type="protein sequence ID" value="KAI6086317.1"/>
    <property type="molecule type" value="Genomic_DNA"/>
</dbReference>
<gene>
    <name evidence="1" type="ORF">F4821DRAFT_278570</name>
</gene>
<keyword evidence="2" id="KW-1185">Reference proteome</keyword>
<protein>
    <submittedName>
        <fullName evidence="1">Polyketide synthase</fullName>
    </submittedName>
</protein>
<proteinExistence type="predicted"/>
<accession>A0ACC0D0V0</accession>
<sequence length="2593" mass="285602">MSQHTGFDKSSPNTLLLFGPQALSYDDVYFERIRLSVIGNEKSRWILDVLEDLPSYWKELSEAIPSLSSIPGEKWLERLSHWLVNGRSEAEKTSPIPNIILSPLVVIGHLIEYIQHTITPRGQPGFGDGGFEQYHSNTETLGFCVGILSAFVASSSSTRAQFCQNGAAALRLAMVIGGLVDAQDTQAADSQSTSLTATWKSEQAPSKLREVLESFPDAYVSVSYDENRATITTSEATLSNLKGRLSEVGITANEIGLHGRFHTSLHDSDLKAVVSFCEGHPGFRLPSASKLVIPTRSNFRGDLITEGYLHETALREILVEHCDWVKTFRAVSSTFLANKGSRVVVFGSERCIPPSIQRTMGAEVMYARDGNGSESPETSVRDDDIAVVGMSCNVAGAQDLEQFWQILIEGKSQHKVVPTDRFEFETVFRPDSDPNRTWYGNFLDDYDAFDHKFFKKTPREAQSMDPQQRLLYQAAYQAVAQSGYFQKPLTGKDTHVGCYIGSCGNDYEANISHHAPNAFSATGNLRSFIAGKISHYFGWTGPGLMIDTACSASAVAIHHACRAILSGECTAALAGATNFISTPVWFQNLAAASFLSPTGQCKPFDAKADGYCRGEAIAAVFLKKMSQAIADGDQIFGSISATAVYQNQNCTPIFVPNAPSLSDLFRTVLKKSGMDSKQISFVEAHGTGTPVGDPAEYDSIRQVFAGRPGSVPLQFGSVKGLVGHTEGSSGVISLIKVLLMMNKGYIPPQPSYSVMNPSIKISQSDNMAITTQALPWQNDFKAALVNNYGASGSNASFIVKQAPRLGSASSSEQSSTPTKTPIYMTSFDDKSLRAYITKLRQFIKAQTASGMKVKLEDLAFNLARQSNWALETSLIFSCQSVDELDEKLAAFEAGDSSLPSITPPAQRPVILCFGGQISTFVGLDRQVYEEIKVLRDNLDKCDAICQSIGAGSIYPGIFQREPVGDVTKLQPMLFAMQYACAMSWIECGVRPAAIVGHSFGELTALCVSGALSLKDSLKMIMRRSRLIKASWGPENGAMMAVESDRPIVERLLAESESEATIACFNGPRSFTLAGSVASIDELADYISENVSYSSMKYKKLNVTNAFHSTLVDHLKPELEKIGRELNFSQPKIAWERATEMQDTKGLTADFVPDHMRSPVYFDHAVQRLSRQYPSAIWLEAGSNSTVTTMAGRALNLLKSSHFQAVNITSGQGLSQIADTALSLWKAGLRVAFWGHSKSQTYQYAPVFLPPYQFDKQRHWLEFKKPPKYSSTDLALPGQDSNAEELPTTLFSFVGYRDNSQDHPRFRINTMIDKYKDIVAGHVIAKTASICPATLEVELAIEAIMSIHPELQKENMHPQICNVINQSPICIDPSRSVFLNFARIGSDKHVWNFDMVSNNEKPGETTHVTGELRFQTPDDPQYRLEFSRMERLVNHRRCREILDCDDADDIIQGRSIYKVFSEVVDYGKAFYGLQKLVGRANESAGRILKKHSGETWLDAYLGDCFSQVGGIWVNCIANESNKDMFIANGFEQWMRSPKVLTPDGVDYDQQEEWHVLAHHNLAASGNAYMTDMFIFDAKTGDLAEVILGVNYAKVPLLSMSKLLTRLTPGLATVKTHTEDTAKQSSDAQASVASPDAAPVAAGGSQKRSSGSRKGELLAKLRAVIADITGLEPEEITDTVDLAEVGIDSLMGMEMAREVESTFECTLDVDELMEVTDMPSLLRCLQAALGESGDDESDTSGDQTSGDNTASSSPEDTPPSSNATSIHEAHTKGDSAVHNDAVHSDTPVNLPASVILEAFRESKLQTDQFIENHRCSGYVNNVMPQQAKLCIQLTVEAFKELGCDIAAAQAGQELERIPFASQHDRLQSYLYTMLEETRILDLDSGRIIRTAIPLPTKNSDEILQELLRNYPDHNYANQLAHWTGSHLAAVLSGNADGIKLIFGHEKGRELVAGLYGDSLLNKLSTQQMMDFLTRLIGKLSDLDDGGTLKILEMGAGTGGTTKWFVPMLAKLGYPVEYTFTDLASSFVAGARKKFKEYPFMKFMVHDIENPPPDAAMIGSQHIIIASNAVHATHSLSVSTENMRKFLRPDGFAMMLEMTNTVYWVDMIFGILEGWWLFDDGRTHAIANETRWEQDLHSVGYGHVDWTDGHSPEVSLQKVFIALASGPQFDRLPVAPSPKRTVLTANLDSSRAAVEDYVKKASQGFRIPEYSGSLIDASDNSSCVLITGASGSLGSYLVNHFASLPTIQTVYCMNRRSKTDPMARQVQALESRGIIADSHSLSKLKVFESDTSKPLLGLPQDQYDSIMKSVTHIIHNSWPMNARRPLKSFEPQFATMRNLVDLAAGASARRPTGSKISVQFVSSIGAVGMYPLQHNTPHIPEERMEVESVLPNGYNQAKLICERILDETLHTLPDRFRPMVVRPGQISGSSTSGYWNHMEHFSFLVKSAQTLRAIPDFDGPLSWTTVDDVAATMADLLLGDVKPHPIYHIDNPVRQPWKETLAVLADALDIPRDRIIPFKEWLRRVRAFPGAVEWDNPAWLLAEFFELEFERMSCGGALMETFKTQEHSAVLRGVGPVGPDVVRKYIQAWKNSGFLR</sequence>
<name>A0ACC0D0V0_9PEZI</name>
<dbReference type="Proteomes" id="UP001497680">
    <property type="component" value="Unassembled WGS sequence"/>
</dbReference>